<dbReference type="Gene3D" id="3.40.50.150">
    <property type="entry name" value="Vaccinia Virus protein VP39"/>
    <property type="match status" value="1"/>
</dbReference>
<dbReference type="InterPro" id="IPR013216">
    <property type="entry name" value="Methyltransf_11"/>
</dbReference>
<comment type="caution">
    <text evidence="2">The sequence shown here is derived from an EMBL/GenBank/DDBJ whole genome shotgun (WGS) entry which is preliminary data.</text>
</comment>
<dbReference type="Pfam" id="PF08241">
    <property type="entry name" value="Methyltransf_11"/>
    <property type="match status" value="1"/>
</dbReference>
<gene>
    <name evidence="2" type="ORF">QO010_001509</name>
</gene>
<dbReference type="PANTHER" id="PTHR45036">
    <property type="entry name" value="METHYLTRANSFERASE LIKE 7B"/>
    <property type="match status" value="1"/>
</dbReference>
<dbReference type="Proteomes" id="UP001228905">
    <property type="component" value="Unassembled WGS sequence"/>
</dbReference>
<dbReference type="EMBL" id="JAUSVS010000002">
    <property type="protein sequence ID" value="MDQ0463738.1"/>
    <property type="molecule type" value="Genomic_DNA"/>
</dbReference>
<accession>A0ABU0IRF3</accession>
<dbReference type="RefSeq" id="WP_307347886.1">
    <property type="nucleotide sequence ID" value="NZ_JAUSVS010000002.1"/>
</dbReference>
<proteinExistence type="predicted"/>
<dbReference type="CDD" id="cd02440">
    <property type="entry name" value="AdoMet_MTases"/>
    <property type="match status" value="1"/>
</dbReference>
<dbReference type="InterPro" id="IPR052356">
    <property type="entry name" value="Thiol_S-MT"/>
</dbReference>
<evidence type="ECO:0000313" key="3">
    <source>
        <dbReference type="Proteomes" id="UP001228905"/>
    </source>
</evidence>
<keyword evidence="2" id="KW-0830">Ubiquinone</keyword>
<evidence type="ECO:0000259" key="1">
    <source>
        <dbReference type="Pfam" id="PF08241"/>
    </source>
</evidence>
<keyword evidence="3" id="KW-1185">Reference proteome</keyword>
<dbReference type="InterPro" id="IPR029063">
    <property type="entry name" value="SAM-dependent_MTases_sf"/>
</dbReference>
<sequence length="207" mass="22415">MTSFYDRHIMPRLIGCACASKPVMKQRAKVVPRASGKVLELGIGGGLNLAFYDPARVDSVIGVDPSLELRDRAMAAPRPEGLKVEIREGVAEAMPFEDGEFDSVVCTFTLCSVHSPQKALAEAKRVLKPGGRFLFSEHGRSPDAGVAKWQDRVNPVWKALAGGCHLTRPVIASIAEAGFALGETDRMYLPGTPRIMGWAEWGEARPA</sequence>
<evidence type="ECO:0000313" key="2">
    <source>
        <dbReference type="EMBL" id="MDQ0463738.1"/>
    </source>
</evidence>
<organism evidence="2 3">
    <name type="scientific">Caulobacter ginsengisoli</name>
    <dbReference type="NCBI Taxonomy" id="400775"/>
    <lineage>
        <taxon>Bacteria</taxon>
        <taxon>Pseudomonadati</taxon>
        <taxon>Pseudomonadota</taxon>
        <taxon>Alphaproteobacteria</taxon>
        <taxon>Caulobacterales</taxon>
        <taxon>Caulobacteraceae</taxon>
        <taxon>Caulobacter</taxon>
    </lineage>
</organism>
<feature type="domain" description="Methyltransferase type 11" evidence="1">
    <location>
        <begin position="39"/>
        <end position="135"/>
    </location>
</feature>
<dbReference type="PANTHER" id="PTHR45036:SF1">
    <property type="entry name" value="METHYLTRANSFERASE LIKE 7A"/>
    <property type="match status" value="1"/>
</dbReference>
<reference evidence="2 3" key="1">
    <citation type="submission" date="2023-07" db="EMBL/GenBank/DDBJ databases">
        <title>Genomic Encyclopedia of Type Strains, Phase IV (KMG-IV): sequencing the most valuable type-strain genomes for metagenomic binning, comparative biology and taxonomic classification.</title>
        <authorList>
            <person name="Goeker M."/>
        </authorList>
    </citation>
    <scope>NUCLEOTIDE SEQUENCE [LARGE SCALE GENOMIC DNA]</scope>
    <source>
        <strain evidence="2 3">DSM 18695</strain>
    </source>
</reference>
<name>A0ABU0IRF3_9CAUL</name>
<protein>
    <submittedName>
        <fullName evidence="2">Ubiquinone/menaquinone biosynthesis C-methylase UbiE</fullName>
    </submittedName>
</protein>
<dbReference type="SUPFAM" id="SSF53335">
    <property type="entry name" value="S-adenosyl-L-methionine-dependent methyltransferases"/>
    <property type="match status" value="1"/>
</dbReference>